<accession>A0AAE1EZH9</accession>
<reference evidence="1" key="1">
    <citation type="submission" date="2023-10" db="EMBL/GenBank/DDBJ databases">
        <title>Genome assemblies of two species of porcelain crab, Petrolisthes cinctipes and Petrolisthes manimaculis (Anomura: Porcellanidae).</title>
        <authorList>
            <person name="Angst P."/>
        </authorList>
    </citation>
    <scope>NUCLEOTIDE SEQUENCE</scope>
    <source>
        <strain evidence="1">PB745_01</strain>
        <tissue evidence="1">Gill</tissue>
    </source>
</reference>
<sequence length="136" mass="15264">MGRAFPGPWGPNSPQVWNREGSEGECLRELQCFQSQQFPWNLVKNGRISEPAKALADFTSSLTPVPPPHKLHPSRHSPFGALYSSFILHPALFPPLQHVLSVTPPNTSPFPLSLDTSNSSYHVHPFPYLLFPFFPY</sequence>
<name>A0AAE1EZH9_PETCI</name>
<keyword evidence="2" id="KW-1185">Reference proteome</keyword>
<dbReference type="Proteomes" id="UP001286313">
    <property type="component" value="Unassembled WGS sequence"/>
</dbReference>
<dbReference type="EMBL" id="JAWQEG010003789">
    <property type="protein sequence ID" value="KAK3864462.1"/>
    <property type="molecule type" value="Genomic_DNA"/>
</dbReference>
<gene>
    <name evidence="1" type="ORF">Pcinc_029857</name>
</gene>
<evidence type="ECO:0000313" key="1">
    <source>
        <dbReference type="EMBL" id="KAK3864462.1"/>
    </source>
</evidence>
<proteinExistence type="predicted"/>
<evidence type="ECO:0000313" key="2">
    <source>
        <dbReference type="Proteomes" id="UP001286313"/>
    </source>
</evidence>
<dbReference type="AlphaFoldDB" id="A0AAE1EZH9"/>
<organism evidence="1 2">
    <name type="scientific">Petrolisthes cinctipes</name>
    <name type="common">Flat porcelain crab</name>
    <dbReference type="NCBI Taxonomy" id="88211"/>
    <lineage>
        <taxon>Eukaryota</taxon>
        <taxon>Metazoa</taxon>
        <taxon>Ecdysozoa</taxon>
        <taxon>Arthropoda</taxon>
        <taxon>Crustacea</taxon>
        <taxon>Multicrustacea</taxon>
        <taxon>Malacostraca</taxon>
        <taxon>Eumalacostraca</taxon>
        <taxon>Eucarida</taxon>
        <taxon>Decapoda</taxon>
        <taxon>Pleocyemata</taxon>
        <taxon>Anomura</taxon>
        <taxon>Galatheoidea</taxon>
        <taxon>Porcellanidae</taxon>
        <taxon>Petrolisthes</taxon>
    </lineage>
</organism>
<protein>
    <submittedName>
        <fullName evidence="1">Uncharacterized protein</fullName>
    </submittedName>
</protein>
<comment type="caution">
    <text evidence="1">The sequence shown here is derived from an EMBL/GenBank/DDBJ whole genome shotgun (WGS) entry which is preliminary data.</text>
</comment>